<gene>
    <name evidence="1" type="ORF">FCPL1_gp1</name>
</gene>
<organism evidence="1 2">
    <name type="scientific">Hangzhou cletus punctiger lispivirus 1</name>
    <dbReference type="NCBI Taxonomy" id="2905566"/>
    <lineage>
        <taxon>Viruses</taxon>
        <taxon>Riboviria</taxon>
        <taxon>Orthornavirae</taxon>
        <taxon>Negarnaviricota</taxon>
        <taxon>Haploviricotina</taxon>
        <taxon>Monjiviricetes</taxon>
        <taxon>Mononegavirales</taxon>
        <taxon>Lispiviridae</taxon>
        <taxon>Hemipvirus</taxon>
        <taxon>Hemipvirus veri</taxon>
    </lineage>
</organism>
<accession>A0A8K1XCD6</accession>
<proteinExistence type="predicted"/>
<dbReference type="EMBL" id="MZ209674">
    <property type="protein sequence ID" value="UHK03159.1"/>
    <property type="molecule type" value="Viral_cRNA"/>
</dbReference>
<sequence length="435" mass="48971">MNVDFFKTFEDGSTLVRGTLRKKNPPGLISPNMLDDLLVSGQEVRKSIMKTGSKIADNFFEFKIALQDKEVSLVDFPSASVMDRLKAMMQVCTYMSLNENEVTILGRMFLTILPAMSSTRLSSWDRYYRKLGYTPKIIDLSRFMSSMDNLLGERGAVIMKDISQQYKGNLDQAAYAMMSVYLCLLGKTLTDANATQWGKACITAMVRSAGLNSNPEIESIYPTRQSSSLWNATINSNVTLRAGLFYMVKKISINDSSPDWLRNLMQAVLVRLSFSELLSFKLIDQYIMNGRVWLLLWGVISQRMYSVMDAYRVFNSFGEDAPYLKLITRSNATPQFNEENVKYVGEIARQIGILGGNLRLENINLGIELKKDSDIMNTIRDLLNSADNSAFTWSLSRANDIVRAQLNKDLIGRMVSGSRVEGTGSENTTLNATRE</sequence>
<reference evidence="1 2" key="1">
    <citation type="submission" date="2021-05" db="EMBL/GenBank/DDBJ databases">
        <authorList>
            <person name="Feng G."/>
        </authorList>
    </citation>
    <scope>NUCLEOTIDE SEQUENCE [LARGE SCALE GENOMIC DNA]</scope>
    <source>
        <strain evidence="1">DJCFY60</strain>
    </source>
</reference>
<evidence type="ECO:0000313" key="2">
    <source>
        <dbReference type="Proteomes" id="UP001157384"/>
    </source>
</evidence>
<keyword evidence="2" id="KW-1185">Reference proteome</keyword>
<evidence type="ECO:0008006" key="3">
    <source>
        <dbReference type="Google" id="ProtNLM"/>
    </source>
</evidence>
<dbReference type="Proteomes" id="UP001157384">
    <property type="component" value="Segment"/>
</dbReference>
<protein>
    <recommendedName>
        <fullName evidence="3">Nucleocapsid protein</fullName>
    </recommendedName>
</protein>
<name>A0A8K1XCD6_9MONO</name>
<evidence type="ECO:0000313" key="1">
    <source>
        <dbReference type="EMBL" id="UHK03159.1"/>
    </source>
</evidence>